<name>A0ACD0NKY6_9BASI</name>
<keyword evidence="2" id="KW-1185">Reference proteome</keyword>
<reference evidence="1 2" key="1">
    <citation type="journal article" date="2018" name="Mol. Biol. Evol.">
        <title>Broad Genomic Sampling Reveals a Smut Pathogenic Ancestry of the Fungal Clade Ustilaginomycotina.</title>
        <authorList>
            <person name="Kijpornyongpan T."/>
            <person name="Mondo S.J."/>
            <person name="Barry K."/>
            <person name="Sandor L."/>
            <person name="Lee J."/>
            <person name="Lipzen A."/>
            <person name="Pangilinan J."/>
            <person name="LaButti K."/>
            <person name="Hainaut M."/>
            <person name="Henrissat B."/>
            <person name="Grigoriev I.V."/>
            <person name="Spatafora J.W."/>
            <person name="Aime M.C."/>
        </authorList>
    </citation>
    <scope>NUCLEOTIDE SEQUENCE [LARGE SCALE GENOMIC DNA]</scope>
    <source>
        <strain evidence="1 2">SA 807</strain>
    </source>
</reference>
<dbReference type="Proteomes" id="UP000245626">
    <property type="component" value="Unassembled WGS sequence"/>
</dbReference>
<dbReference type="EMBL" id="KZ821080">
    <property type="protein sequence ID" value="PWN46449.1"/>
    <property type="molecule type" value="Genomic_DNA"/>
</dbReference>
<evidence type="ECO:0000313" key="2">
    <source>
        <dbReference type="Proteomes" id="UP000245626"/>
    </source>
</evidence>
<accession>A0ACD0NKY6</accession>
<organism evidence="1 2">
    <name type="scientific">Violaceomyces palustris</name>
    <dbReference type="NCBI Taxonomy" id="1673888"/>
    <lineage>
        <taxon>Eukaryota</taxon>
        <taxon>Fungi</taxon>
        <taxon>Dikarya</taxon>
        <taxon>Basidiomycota</taxon>
        <taxon>Ustilaginomycotina</taxon>
        <taxon>Ustilaginomycetes</taxon>
        <taxon>Violaceomycetales</taxon>
        <taxon>Violaceomycetaceae</taxon>
        <taxon>Violaceomyces</taxon>
    </lineage>
</organism>
<gene>
    <name evidence="1" type="ORF">IE53DRAFT_382876</name>
</gene>
<protein>
    <submittedName>
        <fullName evidence="1">Uncharacterized protein</fullName>
    </submittedName>
</protein>
<sequence length="115" mass="13351">MKKENERMNESGLAKKRWTPGREERSSDQRGSGSTGKLVSKSRWGMEQLRIRGRRTEWGWRGEGEGRSATRSHPFLSFPFFGFLNLSFFSFKSCFQPFCLSSLFPLLFLESVRVC</sequence>
<evidence type="ECO:0000313" key="1">
    <source>
        <dbReference type="EMBL" id="PWN46449.1"/>
    </source>
</evidence>
<proteinExistence type="predicted"/>